<name>D8LFN0_ECTSI</name>
<evidence type="ECO:0000313" key="2">
    <source>
        <dbReference type="EMBL" id="CBN79950.1"/>
    </source>
</evidence>
<feature type="compositionally biased region" description="Gly residues" evidence="1">
    <location>
        <begin position="308"/>
        <end position="336"/>
    </location>
</feature>
<keyword evidence="3" id="KW-1185">Reference proteome</keyword>
<feature type="region of interest" description="Disordered" evidence="1">
    <location>
        <begin position="247"/>
        <end position="277"/>
    </location>
</feature>
<dbReference type="EMBL" id="FN649760">
    <property type="protein sequence ID" value="CBN79950.1"/>
    <property type="molecule type" value="Genomic_DNA"/>
</dbReference>
<dbReference type="InParanoid" id="D8LFN0"/>
<evidence type="ECO:0000256" key="1">
    <source>
        <dbReference type="SAM" id="MobiDB-lite"/>
    </source>
</evidence>
<organism evidence="2 3">
    <name type="scientific">Ectocarpus siliculosus</name>
    <name type="common">Brown alga</name>
    <name type="synonym">Conferva siliculosa</name>
    <dbReference type="NCBI Taxonomy" id="2880"/>
    <lineage>
        <taxon>Eukaryota</taxon>
        <taxon>Sar</taxon>
        <taxon>Stramenopiles</taxon>
        <taxon>Ochrophyta</taxon>
        <taxon>PX clade</taxon>
        <taxon>Phaeophyceae</taxon>
        <taxon>Ectocarpales</taxon>
        <taxon>Ectocarpaceae</taxon>
        <taxon>Ectocarpus</taxon>
    </lineage>
</organism>
<accession>D8LFN0</accession>
<protein>
    <submittedName>
        <fullName evidence="2">Uncharacterized protein</fullName>
    </submittedName>
</protein>
<sequence>MGSNHRQSLLKQIYVCGDRNSGPELRQGLDLFRVINRTGLQIRRGVGLNSEPCGRLFAGDVFCVNRCSAVPHHQENKRGKMRQLRLTRLHMVQPYTGWVTWSSKWVEKFQGGDTRPGPIPLKSTLRDNCPVSMVKPSDACPVRRGASSRDGVWPVDVKSIPGPKYLPSVSGANRDHSSAEYGVVFPKERRFLSNSTRRQPVSSTTAAGAGSPYIGLKEQEAADKIVGKANAGTTGCPVIRTLVSSRGEREGPDGCFVTRMGAESPGPTSGERNGSRRGLAERVARYIPLQSIKIVVVAWQIVTQIAQGRGGGNTAGGARTSGGGGATSAGGPGGARQNGVAPQNAVALDQADGAAAGAAGGGGSANDAVRGAGALSLPEVANLALQTTVGDTSTPTEDTTSL</sequence>
<feature type="region of interest" description="Disordered" evidence="1">
    <location>
        <begin position="308"/>
        <end position="340"/>
    </location>
</feature>
<dbReference type="Proteomes" id="UP000002630">
    <property type="component" value="Unassembled WGS sequence"/>
</dbReference>
<dbReference type="AlphaFoldDB" id="D8LFN0"/>
<reference evidence="2 3" key="1">
    <citation type="journal article" date="2010" name="Nature">
        <title>The Ectocarpus genome and the independent evolution of multicellularity in brown algae.</title>
        <authorList>
            <person name="Cock J.M."/>
            <person name="Sterck L."/>
            <person name="Rouze P."/>
            <person name="Scornet D."/>
            <person name="Allen A.E."/>
            <person name="Amoutzias G."/>
            <person name="Anthouard V."/>
            <person name="Artiguenave F."/>
            <person name="Aury J.M."/>
            <person name="Badger J.H."/>
            <person name="Beszteri B."/>
            <person name="Billiau K."/>
            <person name="Bonnet E."/>
            <person name="Bothwell J.H."/>
            <person name="Bowler C."/>
            <person name="Boyen C."/>
            <person name="Brownlee C."/>
            <person name="Carrano C.J."/>
            <person name="Charrier B."/>
            <person name="Cho G.Y."/>
            <person name="Coelho S.M."/>
            <person name="Collen J."/>
            <person name="Corre E."/>
            <person name="Da Silva C."/>
            <person name="Delage L."/>
            <person name="Delaroque N."/>
            <person name="Dittami S.M."/>
            <person name="Doulbeau S."/>
            <person name="Elias M."/>
            <person name="Farnham G."/>
            <person name="Gachon C.M."/>
            <person name="Gschloessl B."/>
            <person name="Heesch S."/>
            <person name="Jabbari K."/>
            <person name="Jubin C."/>
            <person name="Kawai H."/>
            <person name="Kimura K."/>
            <person name="Kloareg B."/>
            <person name="Kupper F.C."/>
            <person name="Lang D."/>
            <person name="Le Bail A."/>
            <person name="Leblanc C."/>
            <person name="Lerouge P."/>
            <person name="Lohr M."/>
            <person name="Lopez P.J."/>
            <person name="Martens C."/>
            <person name="Maumus F."/>
            <person name="Michel G."/>
            <person name="Miranda-Saavedra D."/>
            <person name="Morales J."/>
            <person name="Moreau H."/>
            <person name="Motomura T."/>
            <person name="Nagasato C."/>
            <person name="Napoli C.A."/>
            <person name="Nelson D.R."/>
            <person name="Nyvall-Collen P."/>
            <person name="Peters A.F."/>
            <person name="Pommier C."/>
            <person name="Potin P."/>
            <person name="Poulain J."/>
            <person name="Quesneville H."/>
            <person name="Read B."/>
            <person name="Rensing S.A."/>
            <person name="Ritter A."/>
            <person name="Rousvoal S."/>
            <person name="Samanta M."/>
            <person name="Samson G."/>
            <person name="Schroeder D.C."/>
            <person name="Segurens B."/>
            <person name="Strittmatter M."/>
            <person name="Tonon T."/>
            <person name="Tregear J.W."/>
            <person name="Valentin K."/>
            <person name="von Dassow P."/>
            <person name="Yamagishi T."/>
            <person name="Van de Peer Y."/>
            <person name="Wincker P."/>
        </authorList>
    </citation>
    <scope>NUCLEOTIDE SEQUENCE [LARGE SCALE GENOMIC DNA]</scope>
    <source>
        <strain evidence="3">Ec32 / CCAP1310/4</strain>
    </source>
</reference>
<proteinExistence type="predicted"/>
<evidence type="ECO:0000313" key="3">
    <source>
        <dbReference type="Proteomes" id="UP000002630"/>
    </source>
</evidence>
<gene>
    <name evidence="2" type="ORF">Esi_0015_0219</name>
</gene>